<keyword evidence="7" id="KW-0677">Repeat</keyword>
<comment type="cofactor">
    <cofactor evidence="11">
        <name>heme c</name>
        <dbReference type="ChEBI" id="CHEBI:61717"/>
    </cofactor>
    <text evidence="11">Binds 3 heme c groups covalently per subunit.</text>
</comment>
<dbReference type="Gene3D" id="1.10.760.10">
    <property type="entry name" value="Cytochrome c-like domain"/>
    <property type="match status" value="2"/>
</dbReference>
<keyword evidence="13" id="KW-1133">Transmembrane helix</keyword>
<feature type="binding site" description="axial binding residue" evidence="12">
    <location>
        <position position="88"/>
    </location>
    <ligand>
        <name>heme c</name>
        <dbReference type="ChEBI" id="CHEBI:61717"/>
        <label>1</label>
    </ligand>
    <ligandPart>
        <name>Fe</name>
        <dbReference type="ChEBI" id="CHEBI:18248"/>
    </ligandPart>
</feature>
<dbReference type="GO" id="GO:0009055">
    <property type="term" value="F:electron transfer activity"/>
    <property type="evidence" value="ECO:0007669"/>
    <property type="project" value="InterPro"/>
</dbReference>
<dbReference type="InterPro" id="IPR008168">
    <property type="entry name" value="Cyt_C_IC"/>
</dbReference>
<dbReference type="InterPro" id="IPR014353">
    <property type="entry name" value="Membr-bd_ADH_cyt_c"/>
</dbReference>
<feature type="domain" description="Cytochrome c" evidence="14">
    <location>
        <begin position="336"/>
        <end position="426"/>
    </location>
</feature>
<evidence type="ECO:0000256" key="9">
    <source>
        <dbReference type="ARBA" id="ARBA00023004"/>
    </source>
</evidence>
<dbReference type="GO" id="GO:0016614">
    <property type="term" value="F:oxidoreductase activity, acting on CH-OH group of donors"/>
    <property type="evidence" value="ECO:0007669"/>
    <property type="project" value="InterPro"/>
</dbReference>
<protein>
    <submittedName>
        <fullName evidence="15">Alcohol dehydrogenase</fullName>
    </submittedName>
</protein>
<feature type="transmembrane region" description="Helical" evidence="13">
    <location>
        <begin position="20"/>
        <end position="39"/>
    </location>
</feature>
<accession>A0A0F5K2R6</accession>
<evidence type="ECO:0000256" key="2">
    <source>
        <dbReference type="ARBA" id="ARBA00022448"/>
    </source>
</evidence>
<feature type="binding site" description="covalent" evidence="11">
    <location>
        <position position="233"/>
    </location>
    <ligand>
        <name>heme c</name>
        <dbReference type="ChEBI" id="CHEBI:61717"/>
        <label>2</label>
    </ligand>
</feature>
<sequence length="455" mass="48444">MAQQPTQHSPRRSGAARIGIVIFILIILAAVILGGLIAWRSHQRANAPVDTALLDQITQYGANDGSKEADPIKRGLYLAQAGDCIACHTAKGGKPFAGGLGLNTPFGVIVSSNITPDKRYGIGDWTDAQFLHAVKDGVAPHGKLLYPAMPYNLYSRVTDKDLLDVFAYLKTVAPVAEAPPANQLPFPFNIRQSLFFWNLLFFNPTPFTPDPKQSIEWNRGAYLVDGLGHCTACHSGKNFLGGDTDYLQGYDLEGWHAPEITGNTYTGIGSWSNADVVAYLHTGGNRISVAAGSMGEAVTNSTQHMTEGDLSAIATYLKSLPGSDRKRPTPLQQTDAMMVLGHDIYQSNCAACHKTSGEGVEAMVPSLANNPGVQAPGANNVIRTILMGGRGAATASNPTSAEMPAFAWKLSDQEVAAVATYIRNSWGNAADAITAADATKLRTRLKAPPQLGSQP</sequence>
<reference evidence="15 16" key="1">
    <citation type="submission" date="2015-03" db="EMBL/GenBank/DDBJ databases">
        <title>Draft Genome Sequence of Burkholderia andropogonis type strain ICMP2807, isolated from Sorghum bicolor.</title>
        <authorList>
            <person name="Lopes-Santos L."/>
            <person name="Castro D.B."/>
            <person name="Ottoboni L.M."/>
            <person name="Park D."/>
            <person name="Weirc B.S."/>
            <person name="Destefano S.A."/>
        </authorList>
    </citation>
    <scope>NUCLEOTIDE SEQUENCE [LARGE SCALE GENOMIC DNA]</scope>
    <source>
        <strain evidence="15 16">ICMP2807</strain>
    </source>
</reference>
<evidence type="ECO:0000256" key="5">
    <source>
        <dbReference type="ARBA" id="ARBA00022723"/>
    </source>
</evidence>
<dbReference type="PIRSF" id="PIRSF000018">
    <property type="entry name" value="Mb_ADH_cyt_c"/>
    <property type="match status" value="1"/>
</dbReference>
<proteinExistence type="predicted"/>
<feature type="domain" description="Cytochrome c" evidence="14">
    <location>
        <begin position="70"/>
        <end position="173"/>
    </location>
</feature>
<keyword evidence="10 13" id="KW-0472">Membrane</keyword>
<keyword evidence="16" id="KW-1185">Reference proteome</keyword>
<evidence type="ECO:0000313" key="15">
    <source>
        <dbReference type="EMBL" id="KKB64154.1"/>
    </source>
</evidence>
<evidence type="ECO:0000256" key="3">
    <source>
        <dbReference type="ARBA" id="ARBA00022475"/>
    </source>
</evidence>
<dbReference type="AlphaFoldDB" id="A0A0F5K2R6"/>
<dbReference type="SUPFAM" id="SSF46626">
    <property type="entry name" value="Cytochrome c"/>
    <property type="match status" value="3"/>
</dbReference>
<dbReference type="Pfam" id="PF00034">
    <property type="entry name" value="Cytochrom_C"/>
    <property type="match status" value="2"/>
</dbReference>
<name>A0A0F5K2R6_9BURK</name>
<evidence type="ECO:0000256" key="1">
    <source>
        <dbReference type="ARBA" id="ARBA00004236"/>
    </source>
</evidence>
<keyword evidence="4 11" id="KW-0349">Heme</keyword>
<gene>
    <name evidence="15" type="ORF">WM40_06390</name>
</gene>
<feature type="binding site" description="axial binding residue" evidence="12">
    <location>
        <position position="234"/>
    </location>
    <ligand>
        <name>heme c</name>
        <dbReference type="ChEBI" id="CHEBI:61717"/>
        <label>2</label>
    </ligand>
    <ligandPart>
        <name>Fe</name>
        <dbReference type="ChEBI" id="CHEBI:18248"/>
    </ligandPart>
</feature>
<feature type="binding site" description="covalent" evidence="11">
    <location>
        <position position="84"/>
    </location>
    <ligand>
        <name>heme c</name>
        <dbReference type="ChEBI" id="CHEBI:61717"/>
        <label>1</label>
    </ligand>
</feature>
<evidence type="ECO:0000259" key="14">
    <source>
        <dbReference type="PROSITE" id="PS51007"/>
    </source>
</evidence>
<keyword evidence="6" id="KW-0732">Signal</keyword>
<evidence type="ECO:0000256" key="4">
    <source>
        <dbReference type="ARBA" id="ARBA00022617"/>
    </source>
</evidence>
<dbReference type="GO" id="GO:0005506">
    <property type="term" value="F:iron ion binding"/>
    <property type="evidence" value="ECO:0007669"/>
    <property type="project" value="InterPro"/>
</dbReference>
<comment type="subcellular location">
    <subcellularLocation>
        <location evidence="1">Cell membrane</location>
    </subcellularLocation>
</comment>
<feature type="binding site" description="covalent" evidence="11">
    <location>
        <position position="349"/>
    </location>
    <ligand>
        <name>heme c</name>
        <dbReference type="ChEBI" id="CHEBI:61717"/>
        <label>3</label>
    </ligand>
</feature>
<keyword evidence="3" id="KW-1003">Cell membrane</keyword>
<feature type="domain" description="Cytochrome c" evidence="14">
    <location>
        <begin position="215"/>
        <end position="321"/>
    </location>
</feature>
<feature type="binding site" description="axial binding residue" evidence="12">
    <location>
        <position position="353"/>
    </location>
    <ligand>
        <name>heme c</name>
        <dbReference type="ChEBI" id="CHEBI:61717"/>
        <label>3</label>
    </ligand>
    <ligandPart>
        <name>Fe</name>
        <dbReference type="ChEBI" id="CHEBI:18248"/>
    </ligandPart>
</feature>
<dbReference type="OrthoDB" id="9811281at2"/>
<evidence type="ECO:0000313" key="16">
    <source>
        <dbReference type="Proteomes" id="UP000033618"/>
    </source>
</evidence>
<keyword evidence="8" id="KW-0249">Electron transport</keyword>
<dbReference type="PROSITE" id="PS51007">
    <property type="entry name" value="CYTC"/>
    <property type="match status" value="3"/>
</dbReference>
<dbReference type="RefSeq" id="WP_046152487.1">
    <property type="nucleotide sequence ID" value="NZ_CADFGU010000012.1"/>
</dbReference>
<dbReference type="InterPro" id="IPR051459">
    <property type="entry name" value="Cytochrome_c-type_DH"/>
</dbReference>
<dbReference type="PATRIC" id="fig|28092.6.peg.1517"/>
<keyword evidence="9 12" id="KW-0408">Iron</keyword>
<organism evidence="15 16">
    <name type="scientific">Robbsia andropogonis</name>
    <dbReference type="NCBI Taxonomy" id="28092"/>
    <lineage>
        <taxon>Bacteria</taxon>
        <taxon>Pseudomonadati</taxon>
        <taxon>Pseudomonadota</taxon>
        <taxon>Betaproteobacteria</taxon>
        <taxon>Burkholderiales</taxon>
        <taxon>Burkholderiaceae</taxon>
        <taxon>Robbsia</taxon>
    </lineage>
</organism>
<keyword evidence="13" id="KW-0812">Transmembrane</keyword>
<dbReference type="GO" id="GO:0005886">
    <property type="term" value="C:plasma membrane"/>
    <property type="evidence" value="ECO:0007669"/>
    <property type="project" value="UniProtKB-SubCell"/>
</dbReference>
<dbReference type="EMBL" id="LAQU01000005">
    <property type="protein sequence ID" value="KKB64154.1"/>
    <property type="molecule type" value="Genomic_DNA"/>
</dbReference>
<feature type="binding site" description="covalent" evidence="11">
    <location>
        <position position="87"/>
    </location>
    <ligand>
        <name>heme c</name>
        <dbReference type="ChEBI" id="CHEBI:61717"/>
        <label>1</label>
    </ligand>
</feature>
<evidence type="ECO:0000256" key="8">
    <source>
        <dbReference type="ARBA" id="ARBA00022982"/>
    </source>
</evidence>
<evidence type="ECO:0000256" key="13">
    <source>
        <dbReference type="SAM" id="Phobius"/>
    </source>
</evidence>
<evidence type="ECO:0000256" key="7">
    <source>
        <dbReference type="ARBA" id="ARBA00022737"/>
    </source>
</evidence>
<dbReference type="Proteomes" id="UP000033618">
    <property type="component" value="Unassembled WGS sequence"/>
</dbReference>
<dbReference type="PRINTS" id="PR00605">
    <property type="entry name" value="CYTCHROMECIC"/>
</dbReference>
<dbReference type="InterPro" id="IPR009056">
    <property type="entry name" value="Cyt_c-like_dom"/>
</dbReference>
<dbReference type="InterPro" id="IPR036909">
    <property type="entry name" value="Cyt_c-like_dom_sf"/>
</dbReference>
<dbReference type="STRING" id="28092.WM40_06390"/>
<keyword evidence="2" id="KW-0813">Transport</keyword>
<evidence type="ECO:0000256" key="11">
    <source>
        <dbReference type="PIRSR" id="PIRSR000018-50"/>
    </source>
</evidence>
<keyword evidence="5 12" id="KW-0479">Metal-binding</keyword>
<feature type="binding site" description="covalent" evidence="11">
    <location>
        <position position="230"/>
    </location>
    <ligand>
        <name>heme c</name>
        <dbReference type="ChEBI" id="CHEBI:61717"/>
        <label>2</label>
    </ligand>
</feature>
<evidence type="ECO:0000256" key="10">
    <source>
        <dbReference type="ARBA" id="ARBA00023136"/>
    </source>
</evidence>
<dbReference type="PANTHER" id="PTHR35008:SF8">
    <property type="entry name" value="ALCOHOL DEHYDROGENASE CYTOCHROME C SUBUNIT"/>
    <property type="match status" value="1"/>
</dbReference>
<dbReference type="GO" id="GO:0020037">
    <property type="term" value="F:heme binding"/>
    <property type="evidence" value="ECO:0007669"/>
    <property type="project" value="InterPro"/>
</dbReference>
<feature type="binding site" description="covalent" evidence="11">
    <location>
        <position position="352"/>
    </location>
    <ligand>
        <name>heme c</name>
        <dbReference type="ChEBI" id="CHEBI:61717"/>
        <label>3</label>
    </ligand>
</feature>
<evidence type="ECO:0000256" key="12">
    <source>
        <dbReference type="PIRSR" id="PIRSR000018-51"/>
    </source>
</evidence>
<dbReference type="PANTHER" id="PTHR35008">
    <property type="entry name" value="BLL4482 PROTEIN-RELATED"/>
    <property type="match status" value="1"/>
</dbReference>
<evidence type="ECO:0000256" key="6">
    <source>
        <dbReference type="ARBA" id="ARBA00022729"/>
    </source>
</evidence>
<comment type="caution">
    <text evidence="15">The sequence shown here is derived from an EMBL/GenBank/DDBJ whole genome shotgun (WGS) entry which is preliminary data.</text>
</comment>